<dbReference type="InterPro" id="IPR001613">
    <property type="entry name" value="Flavin_amine_oxidase"/>
</dbReference>
<evidence type="ECO:0000256" key="7">
    <source>
        <dbReference type="ARBA" id="ARBA00023070"/>
    </source>
</evidence>
<evidence type="ECO:0000313" key="11">
    <source>
        <dbReference type="EMBL" id="NJB75133.1"/>
    </source>
</evidence>
<evidence type="ECO:0000256" key="2">
    <source>
        <dbReference type="ARBA" id="ARBA00004814"/>
    </source>
</evidence>
<feature type="chain" id="PRO_5046325110" description="Tryptophan 2-monooxygenase" evidence="9">
    <location>
        <begin position="25"/>
        <end position="448"/>
    </location>
</feature>
<evidence type="ECO:0000256" key="1">
    <source>
        <dbReference type="ARBA" id="ARBA00001974"/>
    </source>
</evidence>
<feature type="domain" description="Amine oxidase" evidence="10">
    <location>
        <begin position="37"/>
        <end position="444"/>
    </location>
</feature>
<dbReference type="InterPro" id="IPR002937">
    <property type="entry name" value="Amino_oxidase"/>
</dbReference>
<evidence type="ECO:0000256" key="3">
    <source>
        <dbReference type="ARBA" id="ARBA00005833"/>
    </source>
</evidence>
<dbReference type="PANTHER" id="PTHR10742">
    <property type="entry name" value="FLAVIN MONOAMINE OXIDASE"/>
    <property type="match status" value="1"/>
</dbReference>
<evidence type="ECO:0000256" key="5">
    <source>
        <dbReference type="ARBA" id="ARBA00017871"/>
    </source>
</evidence>
<accession>A0ABX0X0T7</accession>
<name>A0ABX0X0T7_9PROT</name>
<keyword evidence="6" id="KW-0560">Oxidoreductase</keyword>
<comment type="similarity">
    <text evidence="3">Belongs to the tryptophan 2-monooxygenase family.</text>
</comment>
<evidence type="ECO:0000259" key="10">
    <source>
        <dbReference type="Pfam" id="PF01593"/>
    </source>
</evidence>
<protein>
    <recommendedName>
        <fullName evidence="5">Tryptophan 2-monooxygenase</fullName>
        <ecNumber evidence="4">1.13.12.3</ecNumber>
    </recommendedName>
</protein>
<reference evidence="11 12" key="1">
    <citation type="submission" date="2020-03" db="EMBL/GenBank/DDBJ databases">
        <title>Genomic Encyclopedia of Type Strains, Phase IV (KMG-IV): sequencing the most valuable type-strain genomes for metagenomic binning, comparative biology and taxonomic classification.</title>
        <authorList>
            <person name="Goeker M."/>
        </authorList>
    </citation>
    <scope>NUCLEOTIDE SEQUENCE [LARGE SCALE GENOMIC DNA]</scope>
    <source>
        <strain evidence="11 12">DSM 18888</strain>
    </source>
</reference>
<evidence type="ECO:0000256" key="8">
    <source>
        <dbReference type="ARBA" id="ARBA00047321"/>
    </source>
</evidence>
<dbReference type="Pfam" id="PF01593">
    <property type="entry name" value="Amino_oxidase"/>
    <property type="match status" value="1"/>
</dbReference>
<comment type="pathway">
    <text evidence="2">Plant hormone metabolism; auxin biosynthesis.</text>
</comment>
<keyword evidence="9" id="KW-0732">Signal</keyword>
<proteinExistence type="inferred from homology"/>
<dbReference type="Proteomes" id="UP000556869">
    <property type="component" value="Unassembled WGS sequence"/>
</dbReference>
<dbReference type="Gene3D" id="3.90.660.10">
    <property type="match status" value="1"/>
</dbReference>
<organism evidence="11 12">
    <name type="scientific">Thalassospira tepidiphila</name>
    <dbReference type="NCBI Taxonomy" id="393657"/>
    <lineage>
        <taxon>Bacteria</taxon>
        <taxon>Pseudomonadati</taxon>
        <taxon>Pseudomonadota</taxon>
        <taxon>Alphaproteobacteria</taxon>
        <taxon>Rhodospirillales</taxon>
        <taxon>Thalassospiraceae</taxon>
        <taxon>Thalassospira</taxon>
    </lineage>
</organism>
<dbReference type="SUPFAM" id="SSF54373">
    <property type="entry name" value="FAD-linked reductases, C-terminal domain"/>
    <property type="match status" value="1"/>
</dbReference>
<dbReference type="EC" id="1.13.12.3" evidence="4"/>
<gene>
    <name evidence="11" type="ORF">GGR96_002225</name>
</gene>
<dbReference type="PANTHER" id="PTHR10742:SF410">
    <property type="entry name" value="LYSINE-SPECIFIC HISTONE DEMETHYLASE 2"/>
    <property type="match status" value="1"/>
</dbReference>
<dbReference type="InterPro" id="IPR050281">
    <property type="entry name" value="Flavin_monoamine_oxidase"/>
</dbReference>
<keyword evidence="12" id="KW-1185">Reference proteome</keyword>
<dbReference type="EMBL" id="JAATJD010000002">
    <property type="protein sequence ID" value="NJB75133.1"/>
    <property type="molecule type" value="Genomic_DNA"/>
</dbReference>
<dbReference type="RefSeq" id="WP_245229987.1">
    <property type="nucleotide sequence ID" value="NZ_BAAAEQ010000002.1"/>
</dbReference>
<comment type="catalytic activity">
    <reaction evidence="8">
        <text>L-tryptophan + O2 = indole-3-acetamide + CO2 + H2O</text>
        <dbReference type="Rhea" id="RHEA:16165"/>
        <dbReference type="ChEBI" id="CHEBI:15377"/>
        <dbReference type="ChEBI" id="CHEBI:15379"/>
        <dbReference type="ChEBI" id="CHEBI:16031"/>
        <dbReference type="ChEBI" id="CHEBI:16526"/>
        <dbReference type="ChEBI" id="CHEBI:57912"/>
        <dbReference type="EC" id="1.13.12.3"/>
    </reaction>
</comment>
<dbReference type="Gene3D" id="3.50.50.60">
    <property type="entry name" value="FAD/NAD(P)-binding domain"/>
    <property type="match status" value="1"/>
</dbReference>
<evidence type="ECO:0000256" key="4">
    <source>
        <dbReference type="ARBA" id="ARBA00012535"/>
    </source>
</evidence>
<dbReference type="InterPro" id="IPR036188">
    <property type="entry name" value="FAD/NAD-bd_sf"/>
</dbReference>
<dbReference type="SUPFAM" id="SSF51905">
    <property type="entry name" value="FAD/NAD(P)-binding domain"/>
    <property type="match status" value="1"/>
</dbReference>
<comment type="caution">
    <text evidence="11">The sequence shown here is derived from an EMBL/GenBank/DDBJ whole genome shotgun (WGS) entry which is preliminary data.</text>
</comment>
<evidence type="ECO:0000256" key="6">
    <source>
        <dbReference type="ARBA" id="ARBA00023002"/>
    </source>
</evidence>
<comment type="cofactor">
    <cofactor evidence="1">
        <name>FAD</name>
        <dbReference type="ChEBI" id="CHEBI:57692"/>
    </cofactor>
</comment>
<sequence>MKSVLMASGAVAFASRFAIKSAHALENVSVIVVGAGIAGLGAANLLRKHGATVTVLEAKDHTGGRLLTDWSMGAPFEVGAGWIHGPSSDNPTKQLADAVNARYAVTDDENAVFFDINGYEYDEDEVERIVDAWEGVLEHIDGTYEVNDPRSLLQAIKDYRPAYLDDPGIMWAFSAFTEFSKGGAIEKLSAPLFNWDEAFDGADVVVTSGYDEILNPLKEGLDIKLSHVVSAIDYSADEGVVITTDQGTFEADYCICSVPLGVLKANNIQFTPELPGSYRDSIENLGFGSVTKLALKFEEPFWDIETQYFGITTEPKGRWNYWLSYRTFSDENILLGLSVGDYALTADRMTDAEMVEDALDVLRTVWEDDVTEPIDVLATHWATDPFTLGAYAFPRPGNRKSDFDDLGEPISDRLILAGEHTIFDYAGTTHGAFMTGLRAAEYIIDEEG</sequence>
<evidence type="ECO:0000256" key="9">
    <source>
        <dbReference type="SAM" id="SignalP"/>
    </source>
</evidence>
<dbReference type="PRINTS" id="PR00757">
    <property type="entry name" value="AMINEOXDASEF"/>
</dbReference>
<evidence type="ECO:0000313" key="12">
    <source>
        <dbReference type="Proteomes" id="UP000556869"/>
    </source>
</evidence>
<feature type="signal peptide" evidence="9">
    <location>
        <begin position="1"/>
        <end position="24"/>
    </location>
</feature>
<keyword evidence="7" id="KW-0073">Auxin biosynthesis</keyword>